<dbReference type="OrthoDB" id="5362512at2759"/>
<gene>
    <name evidence="2" type="ORF">COCVIDRAFT_18458</name>
</gene>
<organism evidence="2 3">
    <name type="scientific">Bipolaris victoriae (strain FI3)</name>
    <name type="common">Victoria blight of oats agent</name>
    <name type="synonym">Cochliobolus victoriae</name>
    <dbReference type="NCBI Taxonomy" id="930091"/>
    <lineage>
        <taxon>Eukaryota</taxon>
        <taxon>Fungi</taxon>
        <taxon>Dikarya</taxon>
        <taxon>Ascomycota</taxon>
        <taxon>Pezizomycotina</taxon>
        <taxon>Dothideomycetes</taxon>
        <taxon>Pleosporomycetidae</taxon>
        <taxon>Pleosporales</taxon>
        <taxon>Pleosporineae</taxon>
        <taxon>Pleosporaceae</taxon>
        <taxon>Bipolaris</taxon>
    </lineage>
</organism>
<dbReference type="PANTHER" id="PTHR33112">
    <property type="entry name" value="DOMAIN PROTEIN, PUTATIVE-RELATED"/>
    <property type="match status" value="1"/>
</dbReference>
<evidence type="ECO:0000313" key="3">
    <source>
        <dbReference type="Proteomes" id="UP000054337"/>
    </source>
</evidence>
<proteinExistence type="predicted"/>
<dbReference type="PANTHER" id="PTHR33112:SF9">
    <property type="entry name" value="HETEROKARYON INCOMPATIBILITY DOMAIN-CONTAINING PROTEIN"/>
    <property type="match status" value="1"/>
</dbReference>
<keyword evidence="3" id="KW-1185">Reference proteome</keyword>
<dbReference type="Pfam" id="PF06985">
    <property type="entry name" value="HET"/>
    <property type="match status" value="1"/>
</dbReference>
<dbReference type="RefSeq" id="XP_014553651.1">
    <property type="nucleotide sequence ID" value="XM_014698165.1"/>
</dbReference>
<evidence type="ECO:0000313" key="2">
    <source>
        <dbReference type="EMBL" id="EUN24084.1"/>
    </source>
</evidence>
<dbReference type="GeneID" id="26252190"/>
<dbReference type="HOGENOM" id="CLU_002639_3_1_1"/>
<feature type="domain" description="Heterokaryon incompatibility" evidence="1">
    <location>
        <begin position="184"/>
        <end position="331"/>
    </location>
</feature>
<protein>
    <recommendedName>
        <fullName evidence="1">Heterokaryon incompatibility domain-containing protein</fullName>
    </recommendedName>
</protein>
<name>W7EAN5_BIPV3</name>
<dbReference type="EMBL" id="KI968773">
    <property type="protein sequence ID" value="EUN24084.1"/>
    <property type="molecule type" value="Genomic_DNA"/>
</dbReference>
<accession>W7EAN5</accession>
<dbReference type="Proteomes" id="UP000054337">
    <property type="component" value="Unassembled WGS sequence"/>
</dbReference>
<sequence length="648" mass="74632">MSSWDPILPPWWTPPWRPPPWWDADTNIKDGSRGQKIKDAYAKAKECALCKSFVWPAKGVELPIDKLSSSAKAGCAGCMILCAIASLIEYTEPPNETYPIKIMRRTLRTCNKILGRYRTFPQNLKSHHILDLVMPLDARCPGYGLATRHINRASALIYLCRRVVLIQGPQNIRLHESNGETEPYACLSHCWGKRHIIRTTTSNLSLHKQQIRWAQLPLTFRHAVSFAYRLGLKYLWIDSLCIIQDDIDDWRREGSKMAQIYSGAYITLAAAASRDSSGGCFRHSAERPLFRLPYPDENGSKLDLCVRPRIKNTSWVNGRAPLLPRGWTLQERLLSPRVLYFAHEELVWDCKTKNDCECSIPPCHVPYSNVCSLFWLNNELQFNNGYPYRRIPLTWHKIVEQYTHQRLTYEMDIFPALQGISKMFSTYTKSRYLAGLWENTLMFDLLWVTYGGPHWRPQTWRAPSWSWASVADEVYWDGRIDYRLLHARATCTAANIQPVGTDDFGEIASASLTLRARCFSRAAQEPWLPLTYPRGDILSRVDLASPPWGKCDNRRWATVHLDCVIPEFDPTRPQSKTLGPETCVKTVVLAQYPFSEERDITTFYCLLLRKTGEEKQTTYERFGHLEVSGNHADTYNLPLDEEETLYIV</sequence>
<dbReference type="InterPro" id="IPR010730">
    <property type="entry name" value="HET"/>
</dbReference>
<evidence type="ECO:0000259" key="1">
    <source>
        <dbReference type="Pfam" id="PF06985"/>
    </source>
</evidence>
<reference evidence="2 3" key="1">
    <citation type="journal article" date="2013" name="PLoS Genet.">
        <title>Comparative genome structure, secondary metabolite, and effector coding capacity across Cochliobolus pathogens.</title>
        <authorList>
            <person name="Condon B.J."/>
            <person name="Leng Y."/>
            <person name="Wu D."/>
            <person name="Bushley K.E."/>
            <person name="Ohm R.A."/>
            <person name="Otillar R."/>
            <person name="Martin J."/>
            <person name="Schackwitz W."/>
            <person name="Grimwood J."/>
            <person name="MohdZainudin N."/>
            <person name="Xue C."/>
            <person name="Wang R."/>
            <person name="Manning V.A."/>
            <person name="Dhillon B."/>
            <person name="Tu Z.J."/>
            <person name="Steffenson B.J."/>
            <person name="Salamov A."/>
            <person name="Sun H."/>
            <person name="Lowry S."/>
            <person name="LaButti K."/>
            <person name="Han J."/>
            <person name="Copeland A."/>
            <person name="Lindquist E."/>
            <person name="Barry K."/>
            <person name="Schmutz J."/>
            <person name="Baker S.E."/>
            <person name="Ciuffetti L.M."/>
            <person name="Grigoriev I.V."/>
            <person name="Zhong S."/>
            <person name="Turgeon B.G."/>
        </authorList>
    </citation>
    <scope>NUCLEOTIDE SEQUENCE [LARGE SCALE GENOMIC DNA]</scope>
    <source>
        <strain evidence="2 3">FI3</strain>
    </source>
</reference>
<dbReference type="AlphaFoldDB" id="W7EAN5"/>